<evidence type="ECO:0000256" key="6">
    <source>
        <dbReference type="ARBA" id="ARBA00023284"/>
    </source>
</evidence>
<dbReference type="Pfam" id="PF07992">
    <property type="entry name" value="Pyr_redox_2"/>
    <property type="match status" value="1"/>
</dbReference>
<dbReference type="SUPFAM" id="SSF55424">
    <property type="entry name" value="FAD/NAD-linked reductases, dimerisation (C-terminal) domain"/>
    <property type="match status" value="1"/>
</dbReference>
<comment type="similarity">
    <text evidence="2">Belongs to the class-III pyridine nucleotide-disulfide oxidoreductase family.</text>
</comment>
<accession>A0A2N5N364</accession>
<comment type="caution">
    <text evidence="10">The sequence shown here is derived from an EMBL/GenBank/DDBJ whole genome shotgun (WGS) entry which is preliminary data.</text>
</comment>
<evidence type="ECO:0000259" key="8">
    <source>
        <dbReference type="Pfam" id="PF02852"/>
    </source>
</evidence>
<dbReference type="InterPro" id="IPR004099">
    <property type="entry name" value="Pyr_nucl-diS_OxRdtase_dimer"/>
</dbReference>
<comment type="cofactor">
    <cofactor evidence="1">
        <name>FAD</name>
        <dbReference type="ChEBI" id="CHEBI:57692"/>
    </cofactor>
</comment>
<dbReference type="Gene3D" id="3.30.390.30">
    <property type="match status" value="1"/>
</dbReference>
<dbReference type="PRINTS" id="PR00368">
    <property type="entry name" value="FADPNR"/>
</dbReference>
<feature type="compositionally biased region" description="Basic and acidic residues" evidence="7">
    <location>
        <begin position="444"/>
        <end position="454"/>
    </location>
</feature>
<gene>
    <name evidence="10" type="ORF">B8V81_3194</name>
</gene>
<dbReference type="SUPFAM" id="SSF51905">
    <property type="entry name" value="FAD/NAD(P)-binding domain"/>
    <property type="match status" value="1"/>
</dbReference>
<dbReference type="InterPro" id="IPR016156">
    <property type="entry name" value="FAD/NAD-linked_Rdtase_dimer_sf"/>
</dbReference>
<evidence type="ECO:0000259" key="9">
    <source>
        <dbReference type="Pfam" id="PF07992"/>
    </source>
</evidence>
<keyword evidence="6" id="KW-0676">Redox-active center</keyword>
<proteinExistence type="inferred from homology"/>
<feature type="compositionally biased region" description="Low complexity" evidence="7">
    <location>
        <begin position="455"/>
        <end position="472"/>
    </location>
</feature>
<dbReference type="AlphaFoldDB" id="A0A2N5N364"/>
<organism evidence="10 11">
    <name type="scientific">Paenibacillus pasadenensis</name>
    <dbReference type="NCBI Taxonomy" id="217090"/>
    <lineage>
        <taxon>Bacteria</taxon>
        <taxon>Bacillati</taxon>
        <taxon>Bacillota</taxon>
        <taxon>Bacilli</taxon>
        <taxon>Bacillales</taxon>
        <taxon>Paenibacillaceae</taxon>
        <taxon>Paenibacillus</taxon>
    </lineage>
</organism>
<dbReference type="OrthoDB" id="9802028at2"/>
<dbReference type="GO" id="GO:0016491">
    <property type="term" value="F:oxidoreductase activity"/>
    <property type="evidence" value="ECO:0007669"/>
    <property type="project" value="UniProtKB-KW"/>
</dbReference>
<name>A0A2N5N364_9BACL</name>
<evidence type="ECO:0000256" key="3">
    <source>
        <dbReference type="ARBA" id="ARBA00022630"/>
    </source>
</evidence>
<evidence type="ECO:0000256" key="5">
    <source>
        <dbReference type="ARBA" id="ARBA00023002"/>
    </source>
</evidence>
<evidence type="ECO:0000313" key="11">
    <source>
        <dbReference type="Proteomes" id="UP000234789"/>
    </source>
</evidence>
<feature type="domain" description="FAD/NAD(P)-binding" evidence="9">
    <location>
        <begin position="1"/>
        <end position="305"/>
    </location>
</feature>
<reference evidence="10 11" key="1">
    <citation type="submission" date="2017-05" db="EMBL/GenBank/DDBJ databases">
        <title>Functional genome analysis of Paenibacillus pasadenensis strain R16: insights on endophytic life style and antifungal activity.</title>
        <authorList>
            <person name="Passera A."/>
            <person name="Marcolungo L."/>
            <person name="Casati P."/>
            <person name="Brasca M."/>
            <person name="Quaglino F."/>
            <person name="Delledonne M."/>
        </authorList>
    </citation>
    <scope>NUCLEOTIDE SEQUENCE [LARGE SCALE GENOMIC DNA]</scope>
    <source>
        <strain evidence="10 11">R16</strain>
    </source>
</reference>
<evidence type="ECO:0000256" key="7">
    <source>
        <dbReference type="SAM" id="MobiDB-lite"/>
    </source>
</evidence>
<evidence type="ECO:0000256" key="1">
    <source>
        <dbReference type="ARBA" id="ARBA00001974"/>
    </source>
</evidence>
<dbReference type="Pfam" id="PF02852">
    <property type="entry name" value="Pyr_redox_dim"/>
    <property type="match status" value="1"/>
</dbReference>
<dbReference type="EMBL" id="NFEZ01000004">
    <property type="protein sequence ID" value="PLT44763.1"/>
    <property type="molecule type" value="Genomic_DNA"/>
</dbReference>
<dbReference type="InterPro" id="IPR036188">
    <property type="entry name" value="FAD/NAD-bd_sf"/>
</dbReference>
<evidence type="ECO:0000313" key="10">
    <source>
        <dbReference type="EMBL" id="PLT44763.1"/>
    </source>
</evidence>
<keyword evidence="11" id="KW-1185">Reference proteome</keyword>
<dbReference type="Gene3D" id="3.50.50.60">
    <property type="entry name" value="FAD/NAD(P)-binding domain"/>
    <property type="match status" value="2"/>
</dbReference>
<feature type="domain" description="Pyridine nucleotide-disulphide oxidoreductase dimerisation" evidence="8">
    <location>
        <begin position="327"/>
        <end position="428"/>
    </location>
</feature>
<protein>
    <submittedName>
        <fullName evidence="10">NADH dehydrogenase</fullName>
        <ecNumber evidence="10">1.6.99.3</ecNumber>
    </submittedName>
</protein>
<keyword evidence="3" id="KW-0285">Flavoprotein</keyword>
<dbReference type="Proteomes" id="UP000234789">
    <property type="component" value="Unassembled WGS sequence"/>
</dbReference>
<dbReference type="EC" id="1.6.99.3" evidence="10"/>
<keyword evidence="4" id="KW-0274">FAD</keyword>
<feature type="region of interest" description="Disordered" evidence="7">
    <location>
        <begin position="444"/>
        <end position="481"/>
    </location>
</feature>
<dbReference type="PANTHER" id="PTHR43429">
    <property type="entry name" value="PYRIDINE NUCLEOTIDE-DISULFIDE OXIDOREDUCTASE DOMAIN-CONTAINING"/>
    <property type="match status" value="1"/>
</dbReference>
<sequence>MKIAVIGCTHAGTAAVKAIAAEHPEARITVYERNDNISFLSCGIALHVGGVVKDPEGLFYSSPEQLARLGVDTRMRHEVLRIDTAAKTLRVRSLETNEEFEDSYDKLVVTTGSWPVVPDMEGIRLDNVQLCKNFFHAKEIIARAGAARKVAVIGAGYIGIELAEAFSDLGKEVTLLDNMDRVMAKYLDAEFTDAAEEALAGRGIRTALGERVSRFEGRDGRVAKVVTDKGEHEADLVVLCIGFRPGTELVKGQLDMLDNGALLVDEYMRTSDPDVLAAGDSCAVRYNPTGQQAYIPLATNAVRMGTLAGRNLVEPKVKYRGTQGTSAIKLFDLNIASTGMTEAAAEAAGLDAAAVTLRESHRPDFMPDAEEALLKLVYERGTGRLLGAQILSRADLTQAANTLSVCIHNRMTTEDLAYVDFFFQPHYNHPWNLLNQAGLAAEKQRAEALRRQAAEEQAGAEQAAAKEQAAAEPKPERRASA</sequence>
<keyword evidence="5 10" id="KW-0560">Oxidoreductase</keyword>
<evidence type="ECO:0000256" key="4">
    <source>
        <dbReference type="ARBA" id="ARBA00022827"/>
    </source>
</evidence>
<dbReference type="PANTHER" id="PTHR43429:SF1">
    <property type="entry name" value="NAD(P)H SULFUR OXIDOREDUCTASE (COA-DEPENDENT)"/>
    <property type="match status" value="1"/>
</dbReference>
<dbReference type="RefSeq" id="WP_028600412.1">
    <property type="nucleotide sequence ID" value="NZ_BIMM01000042.1"/>
</dbReference>
<dbReference type="PRINTS" id="PR00411">
    <property type="entry name" value="PNDRDTASEI"/>
</dbReference>
<evidence type="ECO:0000256" key="2">
    <source>
        <dbReference type="ARBA" id="ARBA00009130"/>
    </source>
</evidence>
<dbReference type="InterPro" id="IPR023753">
    <property type="entry name" value="FAD/NAD-binding_dom"/>
</dbReference>
<dbReference type="InterPro" id="IPR050260">
    <property type="entry name" value="FAD-bd_OxRdtase"/>
</dbReference>